<name>A0A0D8XWX5_DICVI</name>
<accession>A0A0D8XWX5</accession>
<feature type="transmembrane region" description="Helical" evidence="1">
    <location>
        <begin position="546"/>
        <end position="576"/>
    </location>
</feature>
<dbReference type="EMBL" id="KN716273">
    <property type="protein sequence ID" value="KJH48259.1"/>
    <property type="molecule type" value="Genomic_DNA"/>
</dbReference>
<dbReference type="PANTHER" id="PTHR36902">
    <property type="entry name" value="ENRICHED IN SURFACE-LABELED PROTEOME PROTEIN 9"/>
    <property type="match status" value="1"/>
</dbReference>
<evidence type="ECO:0000313" key="6">
    <source>
        <dbReference type="Proteomes" id="UP000053766"/>
    </source>
</evidence>
<evidence type="ECO:0000259" key="4">
    <source>
        <dbReference type="Pfam" id="PF25899"/>
    </source>
</evidence>
<dbReference type="Pfam" id="PF25897">
    <property type="entry name" value="LolA_1st_nematode"/>
    <property type="match status" value="1"/>
</dbReference>
<evidence type="ECO:0000259" key="3">
    <source>
        <dbReference type="Pfam" id="PF25898"/>
    </source>
</evidence>
<feature type="domain" description="LolA-like" evidence="2">
    <location>
        <begin position="10"/>
        <end position="192"/>
    </location>
</feature>
<reference evidence="6" key="2">
    <citation type="journal article" date="2016" name="Sci. Rep.">
        <title>Dictyocaulus viviparus genome, variome and transcriptome elucidate lungworm biology and support future intervention.</title>
        <authorList>
            <person name="McNulty S.N."/>
            <person name="Strube C."/>
            <person name="Rosa B.A."/>
            <person name="Martin J.C."/>
            <person name="Tyagi R."/>
            <person name="Choi Y.J."/>
            <person name="Wang Q."/>
            <person name="Hallsworth Pepin K."/>
            <person name="Zhang X."/>
            <person name="Ozersky P."/>
            <person name="Wilson R.K."/>
            <person name="Sternberg P.W."/>
            <person name="Gasser R.B."/>
            <person name="Mitreva M."/>
        </authorList>
    </citation>
    <scope>NUCLEOTIDE SEQUENCE [LARGE SCALE GENOMIC DNA]</scope>
    <source>
        <strain evidence="6">HannoverDv2000</strain>
    </source>
</reference>
<dbReference type="AlphaFoldDB" id="A0A0D8XWX5"/>
<dbReference type="Proteomes" id="UP000053766">
    <property type="component" value="Unassembled WGS sequence"/>
</dbReference>
<sequence length="591" mass="65294">MKASCACSEVTGVISDWISENVSAFVEVVNADRVSTSLSSRNKTFSQWITIRADNNTFVYNGTTGQCDKSNSSLLQSFPQLSKITKNLTSMSSLIKGLVDFSNKYRGKLSSNKIVAGIEGVYWVSCADGVDGSINLQVEVVFAGKKSFEPPTYDNPLVLFVQIAEYGNFSDNSTLISQLSLTFNSYDLLSEDDNRLFMPPPGVICNGWKEEQVPVNFSDPFSVLIEVTDDQKHHYESIVHYSASQKVVMVKGARKDGIIPFINEQNVPDNVITVVHDFSTGYEYQLDHSQCVNLSALPSESEDVVVSNSTYTMRPVLNILLSPEISFGNYGKLMSENGRLHTVYRGIKNKTNEKVEVHLDGDQLYSYTIFKNVGKEMLISSNMRLTPTPYTTIDSVMENMQGCFAQSAHTDSSNSTFTIDVRSKSLKDVYEHGIGKVTLAIAKALSEVAPVNPLRVRAFFDSGNDNLLRVFFSVEEKTDIKPSLVPGYNYTAEVPTLVLIEKLNGTVSHGDWKFSVSTSGMNAEEWVVAAKSLRRYTPSSPDPITYYGYTGGAMFVLGVFTLVLGVGIGAGGVFFVTRRQRISNLAYQVFE</sequence>
<evidence type="ECO:0000256" key="1">
    <source>
        <dbReference type="SAM" id="Phobius"/>
    </source>
</evidence>
<keyword evidence="1" id="KW-0472">Membrane</keyword>
<dbReference type="PANTHER" id="PTHR36902:SF1">
    <property type="entry name" value="ENRICHED IN SURFACE-LABELED PROTEOME PROTEIN 9"/>
    <property type="match status" value="1"/>
</dbReference>
<evidence type="ECO:0000259" key="2">
    <source>
        <dbReference type="Pfam" id="PF25897"/>
    </source>
</evidence>
<gene>
    <name evidence="5" type="ORF">DICVIV_05621</name>
</gene>
<feature type="domain" description="DUF7959" evidence="4">
    <location>
        <begin position="415"/>
        <end position="537"/>
    </location>
</feature>
<protein>
    <submittedName>
        <fullName evidence="5">Uncharacterized protein</fullName>
    </submittedName>
</protein>
<dbReference type="InterPro" id="IPR058831">
    <property type="entry name" value="LolA-like_dom_2nd"/>
</dbReference>
<dbReference type="InterPro" id="IPR058830">
    <property type="entry name" value="LolA-like_dom_1st"/>
</dbReference>
<dbReference type="Pfam" id="PF25899">
    <property type="entry name" value="DUF7959"/>
    <property type="match status" value="1"/>
</dbReference>
<dbReference type="InterPro" id="IPR058265">
    <property type="entry name" value="DUF7959"/>
</dbReference>
<keyword evidence="1" id="KW-1133">Transmembrane helix</keyword>
<feature type="domain" description="LolA-like" evidence="3">
    <location>
        <begin position="200"/>
        <end position="337"/>
    </location>
</feature>
<evidence type="ECO:0000313" key="5">
    <source>
        <dbReference type="EMBL" id="KJH48259.1"/>
    </source>
</evidence>
<dbReference type="Pfam" id="PF25898">
    <property type="entry name" value="LolA_2nd_metazoa"/>
    <property type="match status" value="1"/>
</dbReference>
<dbReference type="OrthoDB" id="5983572at2759"/>
<reference evidence="5 6" key="1">
    <citation type="submission" date="2013-11" db="EMBL/GenBank/DDBJ databases">
        <title>Draft genome of the bovine lungworm Dictyocaulus viviparus.</title>
        <authorList>
            <person name="Mitreva M."/>
        </authorList>
    </citation>
    <scope>NUCLEOTIDE SEQUENCE [LARGE SCALE GENOMIC DNA]</scope>
    <source>
        <strain evidence="5 6">HannoverDv2000</strain>
    </source>
</reference>
<dbReference type="STRING" id="29172.A0A0D8XWX5"/>
<keyword evidence="6" id="KW-1185">Reference proteome</keyword>
<proteinExistence type="predicted"/>
<organism evidence="5 6">
    <name type="scientific">Dictyocaulus viviparus</name>
    <name type="common">Bovine lungworm</name>
    <dbReference type="NCBI Taxonomy" id="29172"/>
    <lineage>
        <taxon>Eukaryota</taxon>
        <taxon>Metazoa</taxon>
        <taxon>Ecdysozoa</taxon>
        <taxon>Nematoda</taxon>
        <taxon>Chromadorea</taxon>
        <taxon>Rhabditida</taxon>
        <taxon>Rhabditina</taxon>
        <taxon>Rhabditomorpha</taxon>
        <taxon>Strongyloidea</taxon>
        <taxon>Metastrongylidae</taxon>
        <taxon>Dictyocaulus</taxon>
    </lineage>
</organism>
<keyword evidence="1" id="KW-0812">Transmembrane</keyword>